<sequence>MNNIKMKTMQFFVFFCICWVSVKTAYAQEFKYEILKGGKSIGNMQISQKRVGKNLELAMKFNAEIDLLFKNMLIEGYENASFYGGKLQRSSILRKVNGRIKADIQTQWTGKEYINTRSGKSNILPLKPIEMHLLSLYFHEPKDGSLVYSDGFAQLLKIQKDGQTYELKLPNGKENIYTYKNGICTKIMIKSAYYAVRLRKIP</sequence>
<dbReference type="RefSeq" id="WP_190328881.1">
    <property type="nucleotide sequence ID" value="NZ_CP061171.1"/>
</dbReference>
<evidence type="ECO:0000313" key="2">
    <source>
        <dbReference type="Proteomes" id="UP000516439"/>
    </source>
</evidence>
<accession>A0ABX6TN01</accession>
<dbReference type="Pfam" id="PF19630">
    <property type="entry name" value="DUF6134"/>
    <property type="match status" value="1"/>
</dbReference>
<gene>
    <name evidence="1" type="ORF">H9N25_10695</name>
</gene>
<dbReference type="Proteomes" id="UP000516439">
    <property type="component" value="Chromosome"/>
</dbReference>
<evidence type="ECO:0000313" key="1">
    <source>
        <dbReference type="EMBL" id="QNR86813.1"/>
    </source>
</evidence>
<evidence type="ECO:0008006" key="3">
    <source>
        <dbReference type="Google" id="ProtNLM"/>
    </source>
</evidence>
<dbReference type="EMBL" id="CP061171">
    <property type="protein sequence ID" value="QNR86813.1"/>
    <property type="molecule type" value="Genomic_DNA"/>
</dbReference>
<organism evidence="1 2">
    <name type="scientific">Pedobacter riviphilus</name>
    <dbReference type="NCBI Taxonomy" id="2766984"/>
    <lineage>
        <taxon>Bacteria</taxon>
        <taxon>Pseudomonadati</taxon>
        <taxon>Bacteroidota</taxon>
        <taxon>Sphingobacteriia</taxon>
        <taxon>Sphingobacteriales</taxon>
        <taxon>Sphingobacteriaceae</taxon>
        <taxon>Pedobacter</taxon>
    </lineage>
</organism>
<name>A0ABX6TN01_9SPHI</name>
<reference evidence="1 2" key="1">
    <citation type="submission" date="2020-09" db="EMBL/GenBank/DDBJ databases">
        <title>Pedobacter sp. SW-16 isolated from soil near Yeocheon.</title>
        <authorList>
            <person name="Im H.S."/>
            <person name="Joung Y."/>
            <person name="Lee S.-S."/>
        </authorList>
    </citation>
    <scope>NUCLEOTIDE SEQUENCE [LARGE SCALE GENOMIC DNA]</scope>
    <source>
        <strain evidence="1 2">SW-16</strain>
    </source>
</reference>
<proteinExistence type="predicted"/>
<protein>
    <recommendedName>
        <fullName evidence="3">DUF3108 domain-containing protein</fullName>
    </recommendedName>
</protein>
<keyword evidence="2" id="KW-1185">Reference proteome</keyword>
<dbReference type="InterPro" id="IPR045767">
    <property type="entry name" value="DUF6134"/>
</dbReference>